<dbReference type="PANTHER" id="PTHR10956">
    <property type="entry name" value="60S RIBOSOMAL PROTEIN L31"/>
    <property type="match status" value="1"/>
</dbReference>
<accession>A0A8D1RY84</accession>
<dbReference type="Ensembl" id="ENSSSCT00055050077.1">
    <property type="protein sequence ID" value="ENSSSCP00055040011.1"/>
    <property type="gene ID" value="ENSSSCG00055025357.1"/>
</dbReference>
<reference evidence="4" key="1">
    <citation type="submission" date="2025-08" db="UniProtKB">
        <authorList>
            <consortium name="Ensembl"/>
        </authorList>
    </citation>
    <scope>IDENTIFICATION</scope>
</reference>
<dbReference type="InterPro" id="IPR000054">
    <property type="entry name" value="Ribosomal_eL31"/>
</dbReference>
<dbReference type="GO" id="GO:0003735">
    <property type="term" value="F:structural constituent of ribosome"/>
    <property type="evidence" value="ECO:0007669"/>
    <property type="project" value="InterPro"/>
</dbReference>
<evidence type="ECO:0000256" key="3">
    <source>
        <dbReference type="ARBA" id="ARBA00023274"/>
    </source>
</evidence>
<name>A0A8D1RY84_PIG</name>
<dbReference type="Gene3D" id="3.10.440.10">
    <property type="match status" value="1"/>
</dbReference>
<dbReference type="GO" id="GO:0005840">
    <property type="term" value="C:ribosome"/>
    <property type="evidence" value="ECO:0007669"/>
    <property type="project" value="UniProtKB-KW"/>
</dbReference>
<evidence type="ECO:0000313" key="5">
    <source>
        <dbReference type="Proteomes" id="UP000694724"/>
    </source>
</evidence>
<dbReference type="PANTHER" id="PTHR10956:SF0">
    <property type="entry name" value="60S RIBOSOMAL PROTEIN L31"/>
    <property type="match status" value="1"/>
</dbReference>
<dbReference type="GO" id="GO:1990904">
    <property type="term" value="C:ribonucleoprotein complex"/>
    <property type="evidence" value="ECO:0007669"/>
    <property type="project" value="UniProtKB-KW"/>
</dbReference>
<evidence type="ECO:0000256" key="2">
    <source>
        <dbReference type="ARBA" id="ARBA00022980"/>
    </source>
</evidence>
<dbReference type="SMART" id="SM01380">
    <property type="entry name" value="Ribosomal_L31e"/>
    <property type="match status" value="1"/>
</dbReference>
<dbReference type="Pfam" id="PF01198">
    <property type="entry name" value="Ribosomal_L31e"/>
    <property type="match status" value="1"/>
</dbReference>
<dbReference type="Proteomes" id="UP000694724">
    <property type="component" value="Unplaced"/>
</dbReference>
<dbReference type="AlphaFoldDB" id="A0A8D1RY84"/>
<dbReference type="InterPro" id="IPR023621">
    <property type="entry name" value="Ribosomal_eL31_dom_sf"/>
</dbReference>
<evidence type="ECO:0000256" key="1">
    <source>
        <dbReference type="ARBA" id="ARBA00010808"/>
    </source>
</evidence>
<organism evidence="4 5">
    <name type="scientific">Sus scrofa</name>
    <name type="common">Pig</name>
    <dbReference type="NCBI Taxonomy" id="9823"/>
    <lineage>
        <taxon>Eukaryota</taxon>
        <taxon>Metazoa</taxon>
        <taxon>Chordata</taxon>
        <taxon>Craniata</taxon>
        <taxon>Vertebrata</taxon>
        <taxon>Euteleostomi</taxon>
        <taxon>Mammalia</taxon>
        <taxon>Eutheria</taxon>
        <taxon>Laurasiatheria</taxon>
        <taxon>Artiodactyla</taxon>
        <taxon>Suina</taxon>
        <taxon>Suidae</taxon>
        <taxon>Sus</taxon>
    </lineage>
</organism>
<protein>
    <submittedName>
        <fullName evidence="4">Uncharacterized protein</fullName>
    </submittedName>
</protein>
<dbReference type="GO" id="GO:0006412">
    <property type="term" value="P:translation"/>
    <property type="evidence" value="ECO:0007669"/>
    <property type="project" value="InterPro"/>
</dbReference>
<sequence length="138" mass="15510">GSGIAVSCGVGCRRGSDPALLWLWCRPVATAPIRPLAWEPPYAAGEAQEIAKRPKKKRKSRNLELGALDVCGDTRLNKAPWAKEIRNDPYNIHVHLSSKHNEDDDSPNKLYTFVTYLPVTTLKNLQEFPMWLHGNEPH</sequence>
<keyword evidence="2" id="KW-0689">Ribosomal protein</keyword>
<keyword evidence="3" id="KW-0687">Ribonucleoprotein</keyword>
<dbReference type="SUPFAM" id="SSF54575">
    <property type="entry name" value="Ribosomal protein L31e"/>
    <property type="match status" value="1"/>
</dbReference>
<proteinExistence type="inferred from homology"/>
<evidence type="ECO:0000313" key="4">
    <source>
        <dbReference type="Ensembl" id="ENSSSCP00055040011.1"/>
    </source>
</evidence>
<comment type="similarity">
    <text evidence="1">Belongs to the eukaryotic ribosomal protein eL31 family.</text>
</comment>